<comment type="similarity">
    <text evidence="4 6">Belongs to the succinate/malate CoA ligase alpha subunit family.</text>
</comment>
<proteinExistence type="inferred from homology"/>
<dbReference type="PROSITE" id="PS00399">
    <property type="entry name" value="SUCCINYL_COA_LIG_2"/>
    <property type="match status" value="1"/>
</dbReference>
<comment type="catalytic activity">
    <reaction evidence="4">
        <text>GTP + succinate + CoA = succinyl-CoA + GDP + phosphate</text>
        <dbReference type="Rhea" id="RHEA:22120"/>
        <dbReference type="ChEBI" id="CHEBI:30031"/>
        <dbReference type="ChEBI" id="CHEBI:37565"/>
        <dbReference type="ChEBI" id="CHEBI:43474"/>
        <dbReference type="ChEBI" id="CHEBI:57287"/>
        <dbReference type="ChEBI" id="CHEBI:57292"/>
        <dbReference type="ChEBI" id="CHEBI:58189"/>
        <dbReference type="EC" id="6.2.1.4"/>
    </reaction>
</comment>
<evidence type="ECO:0000256" key="5">
    <source>
        <dbReference type="PIRSR" id="PIRSR001553-1"/>
    </source>
</evidence>
<dbReference type="STRING" id="103827.A0A0N5CUM9"/>
<dbReference type="InterPro" id="IPR016102">
    <property type="entry name" value="Succinyl-CoA_synth-like"/>
</dbReference>
<dbReference type="InterPro" id="IPR033847">
    <property type="entry name" value="Citrt_syn/SCS-alpha_CS"/>
</dbReference>
<dbReference type="GO" id="GO:0009361">
    <property type="term" value="C:succinate-CoA ligase complex (ADP-forming)"/>
    <property type="evidence" value="ECO:0007669"/>
    <property type="project" value="TreeGrafter"/>
</dbReference>
<dbReference type="InterPro" id="IPR036291">
    <property type="entry name" value="NAD(P)-bd_dom_sf"/>
</dbReference>
<dbReference type="InterPro" id="IPR003781">
    <property type="entry name" value="CoA-bd"/>
</dbReference>
<evidence type="ECO:0000256" key="4">
    <source>
        <dbReference type="HAMAP-Rule" id="MF_03222"/>
    </source>
</evidence>
<organism evidence="10">
    <name type="scientific">Thelazia callipaeda</name>
    <name type="common">Oriental eyeworm</name>
    <name type="synonym">Parasitic nematode</name>
    <dbReference type="NCBI Taxonomy" id="103827"/>
    <lineage>
        <taxon>Eukaryota</taxon>
        <taxon>Metazoa</taxon>
        <taxon>Ecdysozoa</taxon>
        <taxon>Nematoda</taxon>
        <taxon>Chromadorea</taxon>
        <taxon>Rhabditida</taxon>
        <taxon>Spirurina</taxon>
        <taxon>Spiruromorpha</taxon>
        <taxon>Thelazioidea</taxon>
        <taxon>Thelaziidae</taxon>
        <taxon>Thelazia</taxon>
    </lineage>
</organism>
<dbReference type="PANTHER" id="PTHR11117">
    <property type="entry name" value="SUCCINYL-COA LIGASE SUBUNIT ALPHA"/>
    <property type="match status" value="1"/>
</dbReference>
<evidence type="ECO:0000256" key="1">
    <source>
        <dbReference type="ARBA" id="ARBA00022532"/>
    </source>
</evidence>
<dbReference type="NCBIfam" id="TIGR01019">
    <property type="entry name" value="sucCoAalpha"/>
    <property type="match status" value="1"/>
</dbReference>
<dbReference type="FunFam" id="3.40.50.261:FF:000005">
    <property type="entry name" value="Succinate--CoA ligase [ADP-forming] subunit alpha, mitochondrial"/>
    <property type="match status" value="1"/>
</dbReference>
<dbReference type="Pfam" id="PF02629">
    <property type="entry name" value="CoA_binding"/>
    <property type="match status" value="1"/>
</dbReference>
<reference evidence="10" key="1">
    <citation type="submission" date="2017-02" db="UniProtKB">
        <authorList>
            <consortium name="WormBaseParasite"/>
        </authorList>
    </citation>
    <scope>IDENTIFICATION</scope>
</reference>
<evidence type="ECO:0000256" key="6">
    <source>
        <dbReference type="RuleBase" id="RU000677"/>
    </source>
</evidence>
<dbReference type="InterPro" id="IPR005810">
    <property type="entry name" value="CoA_lig_alpha"/>
</dbReference>
<evidence type="ECO:0000259" key="7">
    <source>
        <dbReference type="SMART" id="SM00881"/>
    </source>
</evidence>
<comment type="caution">
    <text evidence="4">Lacks conserved residue(s) required for the propagation of feature annotation.</text>
</comment>
<dbReference type="GO" id="GO:0005739">
    <property type="term" value="C:mitochondrion"/>
    <property type="evidence" value="ECO:0007669"/>
    <property type="project" value="UniProtKB-SubCell"/>
</dbReference>
<dbReference type="Gene3D" id="3.40.50.720">
    <property type="entry name" value="NAD(P)-binding Rossmann-like Domain"/>
    <property type="match status" value="1"/>
</dbReference>
<dbReference type="GO" id="GO:0004775">
    <property type="term" value="F:succinate-CoA ligase (ADP-forming) activity"/>
    <property type="evidence" value="ECO:0007669"/>
    <property type="project" value="UniProtKB-UniRule"/>
</dbReference>
<dbReference type="InterPro" id="IPR005811">
    <property type="entry name" value="SUCC_ACL_C"/>
</dbReference>
<dbReference type="PANTHER" id="PTHR11117:SF2">
    <property type="entry name" value="SUCCINATE--COA LIGASE [ADP_GDP-FORMING] SUBUNIT ALPHA, MITOCHONDRIAL"/>
    <property type="match status" value="1"/>
</dbReference>
<reference evidence="8 9" key="2">
    <citation type="submission" date="2018-11" db="EMBL/GenBank/DDBJ databases">
        <authorList>
            <consortium name="Pathogen Informatics"/>
        </authorList>
    </citation>
    <scope>NUCLEOTIDE SEQUENCE [LARGE SCALE GENOMIC DNA]</scope>
</reference>
<dbReference type="EMBL" id="UYYF01004271">
    <property type="protein sequence ID" value="VDN01009.1"/>
    <property type="molecule type" value="Genomic_DNA"/>
</dbReference>
<evidence type="ECO:0000256" key="2">
    <source>
        <dbReference type="ARBA" id="ARBA00022598"/>
    </source>
</evidence>
<keyword evidence="3 4" id="KW-0547">Nucleotide-binding</keyword>
<feature type="binding site" evidence="4">
    <location>
        <position position="55"/>
    </location>
    <ligand>
        <name>CoA</name>
        <dbReference type="ChEBI" id="CHEBI:57287"/>
    </ligand>
</feature>
<feature type="active site" description="Tele-phosphohistidine intermediate" evidence="4 5">
    <location>
        <position position="264"/>
    </location>
</feature>
<evidence type="ECO:0000313" key="10">
    <source>
        <dbReference type="WBParaSite" id="TCLT_0000398101-mRNA-1"/>
    </source>
</evidence>
<comment type="function">
    <text evidence="4">Succinyl-CoA synthetase functions in the citric acid cycle (TCA), coupling the hydrolysis of succinyl-CoA to the synthesis of either ATP or GTP and thus represents the only step of substrate-level phosphorylation in the TCA. The alpha subunit of the enzyme binds the substrates coenzyme A and phosphate, while succinate binding and specificity for either ATP or GTP is provided by different beta subunits.</text>
</comment>
<dbReference type="GO" id="GO:0004776">
    <property type="term" value="F:succinate-CoA ligase (GDP-forming) activity"/>
    <property type="evidence" value="ECO:0007669"/>
    <property type="project" value="UniProtKB-EC"/>
</dbReference>
<dbReference type="OrthoDB" id="1664372at2759"/>
<dbReference type="EC" id="6.2.1.5" evidence="4"/>
<dbReference type="UniPathway" id="UPA00223">
    <property type="reaction ID" value="UER00999"/>
</dbReference>
<feature type="domain" description="CoA-binding" evidence="7">
    <location>
        <begin position="26"/>
        <end position="112"/>
    </location>
</feature>
<dbReference type="PIRSF" id="PIRSF001553">
    <property type="entry name" value="SucCS_alpha"/>
    <property type="match status" value="1"/>
</dbReference>
<comment type="subunit">
    <text evidence="4">Heterodimer of an alpha and a beta subunit. Different beta subunits determine nucleotide specificity. Together with an ATP-specific beta subunit, forms an ADP-forming succinyl-CoA synthetase (A-SCS). Together with a GTP-specific beta subunit forms a GDP-forming succinyl-CoA synthetase (G-SCS).</text>
</comment>
<comment type="subcellular location">
    <subcellularLocation>
        <location evidence="4">Mitochondrion</location>
    </subcellularLocation>
</comment>
<comment type="catalytic activity">
    <reaction evidence="4">
        <text>succinate + ATP + CoA = succinyl-CoA + ADP + phosphate</text>
        <dbReference type="Rhea" id="RHEA:17661"/>
        <dbReference type="ChEBI" id="CHEBI:30031"/>
        <dbReference type="ChEBI" id="CHEBI:30616"/>
        <dbReference type="ChEBI" id="CHEBI:43474"/>
        <dbReference type="ChEBI" id="CHEBI:57287"/>
        <dbReference type="ChEBI" id="CHEBI:57292"/>
        <dbReference type="ChEBI" id="CHEBI:456216"/>
        <dbReference type="EC" id="6.2.1.5"/>
    </reaction>
</comment>
<dbReference type="InterPro" id="IPR017440">
    <property type="entry name" value="Cit_synth/succinyl-CoA_lig_AS"/>
</dbReference>
<keyword evidence="2 4" id="KW-0436">Ligase</keyword>
<feature type="binding site" evidence="4">
    <location>
        <begin position="108"/>
        <end position="110"/>
    </location>
    <ligand>
        <name>CoA</name>
        <dbReference type="ChEBI" id="CHEBI:57287"/>
    </ligand>
</feature>
<dbReference type="OMA" id="MPGSIFR"/>
<dbReference type="NCBIfam" id="NF004230">
    <property type="entry name" value="PRK05678.1"/>
    <property type="match status" value="1"/>
</dbReference>
<dbReference type="AlphaFoldDB" id="A0A0N5CUM9"/>
<dbReference type="SUPFAM" id="SSF51735">
    <property type="entry name" value="NAD(P)-binding Rossmann-fold domains"/>
    <property type="match status" value="1"/>
</dbReference>
<dbReference type="Proteomes" id="UP000276776">
    <property type="component" value="Unassembled WGS sequence"/>
</dbReference>
<keyword evidence="9" id="KW-1185">Reference proteome</keyword>
<dbReference type="PRINTS" id="PR01798">
    <property type="entry name" value="SCOASYNTHASE"/>
</dbReference>
<gene>
    <name evidence="8" type="ORF">TCLT_LOCUS3970</name>
</gene>
<dbReference type="WBParaSite" id="TCLT_0000398101-mRNA-1">
    <property type="protein sequence ID" value="TCLT_0000398101-mRNA-1"/>
    <property type="gene ID" value="TCLT_0000398101"/>
</dbReference>
<dbReference type="SUPFAM" id="SSF52210">
    <property type="entry name" value="Succinyl-CoA synthetase domains"/>
    <property type="match status" value="1"/>
</dbReference>
<dbReference type="GO" id="GO:0006099">
    <property type="term" value="P:tricarboxylic acid cycle"/>
    <property type="evidence" value="ECO:0007669"/>
    <property type="project" value="UniProtKB-UniRule"/>
</dbReference>
<dbReference type="Pfam" id="PF00549">
    <property type="entry name" value="Ligase_CoA"/>
    <property type="match status" value="1"/>
</dbReference>
<dbReference type="GO" id="GO:0000166">
    <property type="term" value="F:nucleotide binding"/>
    <property type="evidence" value="ECO:0007669"/>
    <property type="project" value="UniProtKB-KW"/>
</dbReference>
<name>A0A0N5CUM9_THECL</name>
<sequence>QYCLDWFFDYQLEIIILSINHYKKILIHLNTSGTFHGQQTIEYKTNVVGGVSPNKAGTIHLGKPVFATVKEAREATGADASVIYVPAPYAVSAIEEAMDAEIPLVVCVTEGIPVLDMIRVCSKLKKQNKTRLLGPNCPGIIAPEECKIGIMPGHIHKKGVIGIVSRSGTLTYEAVQQTTVTGLGQTLCVGIGGDPFSGTDFIDCLDIFLNDTKTKGIILIGEIGGQAEEQAAQFLKENNSGPNAKPVVSFIAGQTAPPGRRMGHAGAIIAGGKGTAADKIEALKSAGVHVSHFQMVF</sequence>
<dbReference type="EC" id="6.2.1.4" evidence="4"/>
<dbReference type="PROSITE" id="PS01216">
    <property type="entry name" value="SUCCINYL_COA_LIG_1"/>
    <property type="match status" value="1"/>
</dbReference>
<keyword evidence="4" id="KW-0496">Mitochondrion</keyword>
<accession>A0A0N5CUM9</accession>
<evidence type="ECO:0000313" key="9">
    <source>
        <dbReference type="Proteomes" id="UP000276776"/>
    </source>
</evidence>
<evidence type="ECO:0000256" key="3">
    <source>
        <dbReference type="ARBA" id="ARBA00022741"/>
    </source>
</evidence>
<evidence type="ECO:0000313" key="8">
    <source>
        <dbReference type="EMBL" id="VDN01009.1"/>
    </source>
</evidence>
<comment type="pathway">
    <text evidence="4">Carbohydrate metabolism; tricarboxylic acid cycle; succinate from succinyl-CoA (ligase route): step 1/1.</text>
</comment>
<feature type="binding site" evidence="4">
    <location>
        <position position="172"/>
    </location>
    <ligand>
        <name>substrate</name>
        <note>ligand shared with subunit beta</note>
    </ligand>
</feature>
<dbReference type="HAMAP" id="MF_01988">
    <property type="entry name" value="Succ_CoA_alpha"/>
    <property type="match status" value="1"/>
</dbReference>
<keyword evidence="1 4" id="KW-0816">Tricarboxylic acid cycle</keyword>
<dbReference type="SMART" id="SM00881">
    <property type="entry name" value="CoA_binding"/>
    <property type="match status" value="1"/>
</dbReference>
<protein>
    <recommendedName>
        <fullName evidence="4">Succinate--CoA ligase [ADP/GDP-forming] subunit alpha, mitochondrial</fullName>
        <ecNumber evidence="4">6.2.1.4</ecNumber>
        <ecNumber evidence="4">6.2.1.5</ecNumber>
    </recommendedName>
    <alternativeName>
        <fullName evidence="4">Succinyl-CoA synthetase subunit alpha</fullName>
        <shortName evidence="4">SCS-alpha</shortName>
    </alternativeName>
</protein>
<dbReference type="Gene3D" id="3.40.50.261">
    <property type="entry name" value="Succinyl-CoA synthetase domains"/>
    <property type="match status" value="1"/>
</dbReference>